<dbReference type="Proteomes" id="UP000653730">
    <property type="component" value="Unassembled WGS sequence"/>
</dbReference>
<keyword evidence="2" id="KW-1185">Reference proteome</keyword>
<accession>A0A926JWD3</accession>
<dbReference type="EMBL" id="JACVDC010000138">
    <property type="protein sequence ID" value="MBC9798589.1"/>
    <property type="molecule type" value="Genomic_DNA"/>
</dbReference>
<protein>
    <submittedName>
        <fullName evidence="1">Dephospho-CoA kinase</fullName>
    </submittedName>
</protein>
<sequence>RKIELSDYVITNTDLENTEKQVQELHLRLIKAREQ</sequence>
<feature type="non-terminal residue" evidence="1">
    <location>
        <position position="1"/>
    </location>
</feature>
<evidence type="ECO:0000313" key="2">
    <source>
        <dbReference type="Proteomes" id="UP000653730"/>
    </source>
</evidence>
<dbReference type="AlphaFoldDB" id="A0A926JWD3"/>
<organism evidence="1 2">
    <name type="scientific">Sinomicrobium weinanense</name>
    <dbReference type="NCBI Taxonomy" id="2842200"/>
    <lineage>
        <taxon>Bacteria</taxon>
        <taxon>Pseudomonadati</taxon>
        <taxon>Bacteroidota</taxon>
        <taxon>Flavobacteriia</taxon>
        <taxon>Flavobacteriales</taxon>
        <taxon>Flavobacteriaceae</taxon>
        <taxon>Sinomicrobium</taxon>
    </lineage>
</organism>
<reference evidence="1 2" key="1">
    <citation type="submission" date="2020-09" db="EMBL/GenBank/DDBJ databases">
        <title>Sinomicrobium weinanense sp. nov., a halophilic bacteria isolated from saline-alkali soil.</title>
        <authorList>
            <person name="Wu P."/>
            <person name="Ren H."/>
            <person name="Mei Y."/>
            <person name="Liang Y."/>
            <person name="Chen Z."/>
        </authorList>
    </citation>
    <scope>NUCLEOTIDE SEQUENCE [LARGE SCALE GENOMIC DNA]</scope>
    <source>
        <strain evidence="1 2">FJxs</strain>
    </source>
</reference>
<evidence type="ECO:0000313" key="1">
    <source>
        <dbReference type="EMBL" id="MBC9798589.1"/>
    </source>
</evidence>
<keyword evidence="1" id="KW-0808">Transferase</keyword>
<dbReference type="GO" id="GO:0016301">
    <property type="term" value="F:kinase activity"/>
    <property type="evidence" value="ECO:0007669"/>
    <property type="project" value="UniProtKB-KW"/>
</dbReference>
<comment type="caution">
    <text evidence="1">The sequence shown here is derived from an EMBL/GenBank/DDBJ whole genome shotgun (WGS) entry which is preliminary data.</text>
</comment>
<keyword evidence="1" id="KW-0418">Kinase</keyword>
<name>A0A926JWD3_9FLAO</name>
<proteinExistence type="predicted"/>
<gene>
    <name evidence="1" type="ORF">IBL28_21665</name>
</gene>